<evidence type="ECO:0000313" key="9">
    <source>
        <dbReference type="EMBL" id="SEE61658.1"/>
    </source>
</evidence>
<dbReference type="InterPro" id="IPR004358">
    <property type="entry name" value="Sig_transdc_His_kin-like_C"/>
</dbReference>
<dbReference type="EMBL" id="FNUD01000002">
    <property type="protein sequence ID" value="SEE61658.1"/>
    <property type="molecule type" value="Genomic_DNA"/>
</dbReference>
<feature type="transmembrane region" description="Helical" evidence="6">
    <location>
        <begin position="345"/>
        <end position="368"/>
    </location>
</feature>
<evidence type="ECO:0000256" key="1">
    <source>
        <dbReference type="ARBA" id="ARBA00000085"/>
    </source>
</evidence>
<feature type="transmembrane region" description="Helical" evidence="6">
    <location>
        <begin position="260"/>
        <end position="278"/>
    </location>
</feature>
<dbReference type="SUPFAM" id="SSF52172">
    <property type="entry name" value="CheY-like"/>
    <property type="match status" value="1"/>
</dbReference>
<dbReference type="InterPro" id="IPR011622">
    <property type="entry name" value="7TMR_DISM_rcpt_extracell_dom2"/>
</dbReference>
<evidence type="ECO:0000259" key="7">
    <source>
        <dbReference type="PROSITE" id="PS50109"/>
    </source>
</evidence>
<dbReference type="PANTHER" id="PTHR45339">
    <property type="entry name" value="HYBRID SIGNAL TRANSDUCTION HISTIDINE KINASE J"/>
    <property type="match status" value="1"/>
</dbReference>
<feature type="transmembrane region" description="Helical" evidence="6">
    <location>
        <begin position="318"/>
        <end position="338"/>
    </location>
</feature>
<dbReference type="FunFam" id="3.30.565.10:FF:000010">
    <property type="entry name" value="Sensor histidine kinase RcsC"/>
    <property type="match status" value="1"/>
</dbReference>
<dbReference type="Pfam" id="PF02518">
    <property type="entry name" value="HATPase_c"/>
    <property type="match status" value="1"/>
</dbReference>
<dbReference type="GO" id="GO:0000155">
    <property type="term" value="F:phosphorelay sensor kinase activity"/>
    <property type="evidence" value="ECO:0007669"/>
    <property type="project" value="InterPro"/>
</dbReference>
<dbReference type="SMART" id="SM00448">
    <property type="entry name" value="REC"/>
    <property type="match status" value="1"/>
</dbReference>
<dbReference type="InterPro" id="IPR011623">
    <property type="entry name" value="7TMR_DISM_rcpt_extracell_dom1"/>
</dbReference>
<keyword evidence="3" id="KW-0597">Phosphoprotein</keyword>
<dbReference type="AlphaFoldDB" id="A0A1H5KCB5"/>
<dbReference type="Gene3D" id="2.60.40.2380">
    <property type="match status" value="1"/>
</dbReference>
<proteinExistence type="predicted"/>
<keyword evidence="6" id="KW-0472">Membrane</keyword>
<dbReference type="CDD" id="cd00082">
    <property type="entry name" value="HisKA"/>
    <property type="match status" value="1"/>
</dbReference>
<dbReference type="PROSITE" id="PS50110">
    <property type="entry name" value="RESPONSE_REGULATORY"/>
    <property type="match status" value="1"/>
</dbReference>
<evidence type="ECO:0000256" key="6">
    <source>
        <dbReference type="SAM" id="Phobius"/>
    </source>
</evidence>
<organism evidence="9 10">
    <name type="scientific">Pseudomonas deceptionensis</name>
    <dbReference type="NCBI Taxonomy" id="882211"/>
    <lineage>
        <taxon>Bacteria</taxon>
        <taxon>Pseudomonadati</taxon>
        <taxon>Pseudomonadota</taxon>
        <taxon>Gammaproteobacteria</taxon>
        <taxon>Pseudomonadales</taxon>
        <taxon>Pseudomonadaceae</taxon>
        <taxon>Pseudomonas</taxon>
    </lineage>
</organism>
<dbReference type="PANTHER" id="PTHR45339:SF5">
    <property type="entry name" value="HISTIDINE KINASE"/>
    <property type="match status" value="1"/>
</dbReference>
<evidence type="ECO:0000256" key="2">
    <source>
        <dbReference type="ARBA" id="ARBA00012438"/>
    </source>
</evidence>
<feature type="transmembrane region" description="Helical" evidence="6">
    <location>
        <begin position="290"/>
        <end position="312"/>
    </location>
</feature>
<dbReference type="Pfam" id="PF07695">
    <property type="entry name" value="7TMR-DISM_7TM"/>
    <property type="match status" value="1"/>
</dbReference>
<dbReference type="SUPFAM" id="SSF55874">
    <property type="entry name" value="ATPase domain of HSP90 chaperone/DNA topoisomerase II/histidine kinase"/>
    <property type="match status" value="1"/>
</dbReference>
<dbReference type="SUPFAM" id="SSF47384">
    <property type="entry name" value="Homodimeric domain of signal transducing histidine kinase"/>
    <property type="match status" value="1"/>
</dbReference>
<comment type="caution">
    <text evidence="9">The sequence shown here is derived from an EMBL/GenBank/DDBJ whole genome shotgun (WGS) entry which is preliminary data.</text>
</comment>
<keyword evidence="10" id="KW-1185">Reference proteome</keyword>
<keyword evidence="6" id="KW-1133">Transmembrane helix</keyword>
<reference evidence="9" key="1">
    <citation type="submission" date="2016-10" db="EMBL/GenBank/DDBJ databases">
        <authorList>
            <person name="Varghese N."/>
            <person name="Submissions S."/>
        </authorList>
    </citation>
    <scope>NUCLEOTIDE SEQUENCE [LARGE SCALE GENOMIC DNA]</scope>
    <source>
        <strain evidence="9">LMG 25555</strain>
    </source>
</reference>
<evidence type="ECO:0000256" key="5">
    <source>
        <dbReference type="PROSITE-ProRule" id="PRU00169"/>
    </source>
</evidence>
<dbReference type="InterPro" id="IPR005467">
    <property type="entry name" value="His_kinase_dom"/>
</dbReference>
<dbReference type="Pfam" id="PF00072">
    <property type="entry name" value="Response_reg"/>
    <property type="match status" value="1"/>
</dbReference>
<comment type="caution">
    <text evidence="5">Lacks conserved residue(s) required for the propagation of feature annotation.</text>
</comment>
<feature type="domain" description="Response regulatory" evidence="8">
    <location>
        <begin position="679"/>
        <end position="795"/>
    </location>
</feature>
<dbReference type="EC" id="2.7.13.3" evidence="2"/>
<name>A0A1H5KCB5_PSEDM</name>
<dbReference type="PROSITE" id="PS50109">
    <property type="entry name" value="HIS_KIN"/>
    <property type="match status" value="1"/>
</dbReference>
<gene>
    <name evidence="9" type="ORF">SAMN04489800_1457</name>
</gene>
<dbReference type="CDD" id="cd16922">
    <property type="entry name" value="HATPase_EvgS-ArcB-TorS-like"/>
    <property type="match status" value="1"/>
</dbReference>
<dbReference type="Pfam" id="PF07696">
    <property type="entry name" value="7TMR-DISMED2"/>
    <property type="match status" value="1"/>
</dbReference>
<dbReference type="Gene3D" id="1.10.287.130">
    <property type="match status" value="1"/>
</dbReference>
<feature type="transmembrane region" description="Helical" evidence="6">
    <location>
        <begin position="222"/>
        <end position="248"/>
    </location>
</feature>
<dbReference type="InterPro" id="IPR001789">
    <property type="entry name" value="Sig_transdc_resp-reg_receiver"/>
</dbReference>
<evidence type="ECO:0000256" key="4">
    <source>
        <dbReference type="ARBA" id="ARBA00023012"/>
    </source>
</evidence>
<comment type="catalytic activity">
    <reaction evidence="1">
        <text>ATP + protein L-histidine = ADP + protein N-phospho-L-histidine.</text>
        <dbReference type="EC" id="2.7.13.3"/>
    </reaction>
</comment>
<dbReference type="Gene3D" id="3.30.565.10">
    <property type="entry name" value="Histidine kinase-like ATPase, C-terminal domain"/>
    <property type="match status" value="1"/>
</dbReference>
<dbReference type="InterPro" id="IPR011006">
    <property type="entry name" value="CheY-like_superfamily"/>
</dbReference>
<dbReference type="PRINTS" id="PR00344">
    <property type="entry name" value="BCTRLSENSOR"/>
</dbReference>
<dbReference type="InterPro" id="IPR003594">
    <property type="entry name" value="HATPase_dom"/>
</dbReference>
<dbReference type="InterPro" id="IPR036890">
    <property type="entry name" value="HATPase_C_sf"/>
</dbReference>
<dbReference type="SMART" id="SM00387">
    <property type="entry name" value="HATPase_c"/>
    <property type="match status" value="1"/>
</dbReference>
<evidence type="ECO:0000256" key="3">
    <source>
        <dbReference type="ARBA" id="ARBA00022553"/>
    </source>
</evidence>
<feature type="domain" description="Histidine kinase" evidence="7">
    <location>
        <begin position="435"/>
        <end position="656"/>
    </location>
</feature>
<evidence type="ECO:0000313" key="10">
    <source>
        <dbReference type="Proteomes" id="UP000183613"/>
    </source>
</evidence>
<dbReference type="InterPro" id="IPR003661">
    <property type="entry name" value="HisK_dim/P_dom"/>
</dbReference>
<protein>
    <recommendedName>
        <fullName evidence="2">histidine kinase</fullName>
        <ecNumber evidence="2">2.7.13.3</ecNumber>
    </recommendedName>
</protein>
<dbReference type="Pfam" id="PF00512">
    <property type="entry name" value="HisKA"/>
    <property type="match status" value="1"/>
</dbReference>
<keyword evidence="9" id="KW-0808">Transferase</keyword>
<accession>A0A1H5KCB5</accession>
<feature type="transmembrane region" description="Helical" evidence="6">
    <location>
        <begin position="193"/>
        <end position="215"/>
    </location>
</feature>
<dbReference type="SMART" id="SM00388">
    <property type="entry name" value="HisKA"/>
    <property type="match status" value="1"/>
</dbReference>
<evidence type="ECO:0000259" key="8">
    <source>
        <dbReference type="PROSITE" id="PS50110"/>
    </source>
</evidence>
<dbReference type="Gene3D" id="3.40.50.2300">
    <property type="match status" value="1"/>
</dbReference>
<dbReference type="Proteomes" id="UP000183613">
    <property type="component" value="Unassembled WGS sequence"/>
</dbReference>
<dbReference type="InterPro" id="IPR036097">
    <property type="entry name" value="HisK_dim/P_sf"/>
</dbReference>
<sequence length="806" mass="88837">MRTSSGGLRWGCMRYLLMMLLGWLPMLASAVSFDETTQSLPLGRVMQVFEDVGGKATLADVTARAGLFKPHTKDTLNEGYSHSAFWIKVDLHYQPQDPTAHRTWLLELAYPPLDSIELYLPDTAGNYRLVERTGDALPFGSRPIKENNYLFELNFSPEQSQTAYLRLASQGSVQAPLTLWSAQAYLEEQPIRIYILGLIYGVLLGMLVYNLFIYLSVRDTSYLYYIFYIASFGLYQLSVNGAAVQYFWPDNPWWANASTPFLIGASAFFGCQFARSFLHTASHSRWLDRALMLLMAVGALVMVLALTTSYAVSLRLATGLALAFIVTIFTAGVVAWVRGLRVARYFVIAWSAFLLGGLVNTLMVLGYLPNVFLTMYASQIGSAIEVGLLSLALADRINAMRDLQARTLQESGQKLAAMNQQLARTNQLKDEFLATVTHELRTPMNGVIGSLELIKTLDMGPELEQYTQTAEGSAREMMHMVNGILALTELQAGRLKARPQPFSLNELLQGLSDQFGPAARSKGLEFSYEIARNLPDHWVGDAEKIRQCLECLLDNAIKFTCEGGVIVRVTGKVAESGRWALAFNVIDSGIGFVHQEEAELYQHFFQVDGSMTRGYGGLGIGLAICRRLVELLGGRLTHHSQPGQGSQFQLLLELESPPAASPQEPAQTPALARTPGECVVLLVEDTASNPVAVRGMLLRLGYRVLSVDTGQAAIEALRRERVDAVLLACPLERVAGTSMGNQLLTLAACAQLPVLALFGSEAEAQQAREQVDGITDYLLKPLRFEDLQYALVQRLLTGHSGKNAEF</sequence>
<keyword evidence="6" id="KW-0812">Transmembrane</keyword>
<keyword evidence="9" id="KW-0418">Kinase</keyword>
<keyword evidence="4" id="KW-0902">Two-component regulatory system</keyword>